<dbReference type="InterPro" id="IPR002068">
    <property type="entry name" value="A-crystallin/Hsp20_dom"/>
</dbReference>
<dbReference type="CDD" id="cd06464">
    <property type="entry name" value="ACD_sHsps-like"/>
    <property type="match status" value="1"/>
</dbReference>
<comment type="similarity">
    <text evidence="2 3">Belongs to the small heat shock protein (HSP20) family.</text>
</comment>
<comment type="caution">
    <text evidence="6">The sequence shown here is derived from an EMBL/GenBank/DDBJ whole genome shotgun (WGS) entry which is preliminary data.</text>
</comment>
<name>A0ABP0D7S2_9PEZI</name>
<dbReference type="InterPro" id="IPR008978">
    <property type="entry name" value="HSP20-like_chaperone"/>
</dbReference>
<feature type="compositionally biased region" description="Basic and acidic residues" evidence="4">
    <location>
        <begin position="219"/>
        <end position="237"/>
    </location>
</feature>
<dbReference type="EMBL" id="CAWUOM010000007">
    <property type="protein sequence ID" value="CAK7263909.1"/>
    <property type="molecule type" value="Genomic_DNA"/>
</dbReference>
<dbReference type="InterPro" id="IPR031107">
    <property type="entry name" value="Small_HSP"/>
</dbReference>
<feature type="region of interest" description="Disordered" evidence="4">
    <location>
        <begin position="199"/>
        <end position="258"/>
    </location>
</feature>
<accession>A0ABP0D7S2</accession>
<evidence type="ECO:0000313" key="7">
    <source>
        <dbReference type="Proteomes" id="UP001642501"/>
    </source>
</evidence>
<evidence type="ECO:0000313" key="6">
    <source>
        <dbReference type="EMBL" id="CAK7263909.1"/>
    </source>
</evidence>
<proteinExistence type="inferred from homology"/>
<dbReference type="SUPFAM" id="SSF49764">
    <property type="entry name" value="HSP20-like chaperones"/>
    <property type="match status" value="1"/>
</dbReference>
<evidence type="ECO:0000256" key="1">
    <source>
        <dbReference type="ARBA" id="ARBA00023016"/>
    </source>
</evidence>
<feature type="compositionally biased region" description="Polar residues" evidence="4">
    <location>
        <begin position="167"/>
        <end position="176"/>
    </location>
</feature>
<keyword evidence="7" id="KW-1185">Reference proteome</keyword>
<organism evidence="6 7">
    <name type="scientific">Sporothrix epigloea</name>
    <dbReference type="NCBI Taxonomy" id="1892477"/>
    <lineage>
        <taxon>Eukaryota</taxon>
        <taxon>Fungi</taxon>
        <taxon>Dikarya</taxon>
        <taxon>Ascomycota</taxon>
        <taxon>Pezizomycotina</taxon>
        <taxon>Sordariomycetes</taxon>
        <taxon>Sordariomycetidae</taxon>
        <taxon>Ophiostomatales</taxon>
        <taxon>Ophiostomataceae</taxon>
        <taxon>Sporothrix</taxon>
    </lineage>
</organism>
<dbReference type="PANTHER" id="PTHR11527">
    <property type="entry name" value="HEAT-SHOCK PROTEIN 20 FAMILY MEMBER"/>
    <property type="match status" value="1"/>
</dbReference>
<gene>
    <name evidence="6" type="ORF">SEPCBS57363_000813</name>
</gene>
<dbReference type="PROSITE" id="PS01031">
    <property type="entry name" value="SHSP"/>
    <property type="match status" value="1"/>
</dbReference>
<evidence type="ECO:0000256" key="3">
    <source>
        <dbReference type="RuleBase" id="RU003616"/>
    </source>
</evidence>
<feature type="domain" description="SHSP" evidence="5">
    <location>
        <begin position="91"/>
        <end position="313"/>
    </location>
</feature>
<evidence type="ECO:0000256" key="2">
    <source>
        <dbReference type="PROSITE-ProRule" id="PRU00285"/>
    </source>
</evidence>
<reference evidence="6 7" key="1">
    <citation type="submission" date="2024-01" db="EMBL/GenBank/DDBJ databases">
        <authorList>
            <person name="Allen C."/>
            <person name="Tagirdzhanova G."/>
        </authorList>
    </citation>
    <scope>NUCLEOTIDE SEQUENCE [LARGE SCALE GENOMIC DNA]</scope>
    <source>
        <strain evidence="6 7">CBS 573.63</strain>
    </source>
</reference>
<dbReference type="Gene3D" id="2.60.40.790">
    <property type="match status" value="2"/>
</dbReference>
<evidence type="ECO:0000256" key="4">
    <source>
        <dbReference type="SAM" id="MobiDB-lite"/>
    </source>
</evidence>
<evidence type="ECO:0000259" key="5">
    <source>
        <dbReference type="PROSITE" id="PS01031"/>
    </source>
</evidence>
<feature type="region of interest" description="Disordered" evidence="4">
    <location>
        <begin position="166"/>
        <end position="185"/>
    </location>
</feature>
<sequence length="313" mass="34428">MPFYQSGFFNPAAADQFTNIFQLFNDIDGYQQHSDKQQEAQQKPQHQARQQQCQAACASRKAAASQRHRGDPRASCNNALESIFGLTLPVPAPRAFSPRFDVRETASTYELHGELAGVDRSNISLVFTEPQTLEVTGSAERKYTLGNPTSTPSAVADAVPGAIADTHSVTSSNSEPTLRDGARTPIDDDEQFTEIVAPRTPSPARSHRATVTDEATEEALERGEDMTADKSAIKAETADPDVITPDEIEGSQQKPSTPNERFLVQERYVGQFKRVFNFPVPVDEANVRAHMENGILSVSVPKAKREVRRIVVF</sequence>
<dbReference type="Proteomes" id="UP001642501">
    <property type="component" value="Unassembled WGS sequence"/>
</dbReference>
<keyword evidence="1" id="KW-0346">Stress response</keyword>
<dbReference type="Pfam" id="PF00011">
    <property type="entry name" value="HSP20"/>
    <property type="match status" value="1"/>
</dbReference>
<protein>
    <recommendedName>
        <fullName evidence="5">SHSP domain-containing protein</fullName>
    </recommendedName>
</protein>